<organism evidence="2 3">
    <name type="scientific">Grifola frondosa</name>
    <name type="common">Maitake</name>
    <name type="synonym">Polyporus frondosus</name>
    <dbReference type="NCBI Taxonomy" id="5627"/>
    <lineage>
        <taxon>Eukaryota</taxon>
        <taxon>Fungi</taxon>
        <taxon>Dikarya</taxon>
        <taxon>Basidiomycota</taxon>
        <taxon>Agaricomycotina</taxon>
        <taxon>Agaricomycetes</taxon>
        <taxon>Polyporales</taxon>
        <taxon>Grifolaceae</taxon>
        <taxon>Grifola</taxon>
    </lineage>
</organism>
<evidence type="ECO:0000256" key="1">
    <source>
        <dbReference type="SAM" id="MobiDB-lite"/>
    </source>
</evidence>
<keyword evidence="3" id="KW-1185">Reference proteome</keyword>
<dbReference type="AlphaFoldDB" id="A0A1C7MJP2"/>
<protein>
    <submittedName>
        <fullName evidence="2">Uncharacterized protein</fullName>
    </submittedName>
</protein>
<sequence>MPLPVSPANPSLHLPPTPSDPRAQFTALSTPQHAQLQAQPGQTLICVVFLSRQCHNHPALAGTLVPSKPLLRRSPQISFPDLATAPIQFPLSDDSPRDIYLPPFPSFHTRPFPSSTMACSSTTIHPIFAPDHYNPSTSTHRYSQQHTPSYIPPWHPFPQSMLFDRWPAAPNATHVWPSSPPDFLLPYHHGALNPFYLFAPRRIISRSSLRHLLVRLVRVAPARRRTGRVHRAPRRARATPISLPTFLQYDLPDDDEDLSHPPYTSRPHKRKRAAADDDDDEGADAESSISRGKRRALGAGWSGSGGGLPVRSTMQRPHRDAVLGRGARAF</sequence>
<dbReference type="OrthoDB" id="3029761at2759"/>
<comment type="caution">
    <text evidence="2">The sequence shown here is derived from an EMBL/GenBank/DDBJ whole genome shotgun (WGS) entry which is preliminary data.</text>
</comment>
<proteinExistence type="predicted"/>
<feature type="compositionally biased region" description="Pro residues" evidence="1">
    <location>
        <begin position="1"/>
        <end position="19"/>
    </location>
</feature>
<accession>A0A1C7MJP2</accession>
<evidence type="ECO:0000313" key="3">
    <source>
        <dbReference type="Proteomes" id="UP000092993"/>
    </source>
</evidence>
<dbReference type="EMBL" id="LUGG01000004">
    <property type="protein sequence ID" value="OBZ75244.1"/>
    <property type="molecule type" value="Genomic_DNA"/>
</dbReference>
<gene>
    <name evidence="2" type="ORF">A0H81_04429</name>
</gene>
<feature type="region of interest" description="Disordered" evidence="1">
    <location>
        <begin position="252"/>
        <end position="330"/>
    </location>
</feature>
<reference evidence="2 3" key="1">
    <citation type="submission" date="2016-03" db="EMBL/GenBank/DDBJ databases">
        <title>Whole genome sequencing of Grifola frondosa 9006-11.</title>
        <authorList>
            <person name="Min B."/>
            <person name="Park H."/>
            <person name="Kim J.-G."/>
            <person name="Cho H."/>
            <person name="Oh Y.-L."/>
            <person name="Kong W.-S."/>
            <person name="Choi I.-G."/>
        </authorList>
    </citation>
    <scope>NUCLEOTIDE SEQUENCE [LARGE SCALE GENOMIC DNA]</scope>
    <source>
        <strain evidence="2 3">9006-11</strain>
    </source>
</reference>
<feature type="region of interest" description="Disordered" evidence="1">
    <location>
        <begin position="1"/>
        <end position="22"/>
    </location>
</feature>
<dbReference type="Proteomes" id="UP000092993">
    <property type="component" value="Unassembled WGS sequence"/>
</dbReference>
<evidence type="ECO:0000313" key="2">
    <source>
        <dbReference type="EMBL" id="OBZ75244.1"/>
    </source>
</evidence>
<name>A0A1C7MJP2_GRIFR</name>